<evidence type="ECO:0000313" key="1">
    <source>
        <dbReference type="EMBL" id="PSB58228.1"/>
    </source>
</evidence>
<dbReference type="OrthoDB" id="1095351at2"/>
<dbReference type="EMBL" id="PVWO01000043">
    <property type="protein sequence ID" value="PSB58228.1"/>
    <property type="molecule type" value="Genomic_DNA"/>
</dbReference>
<dbReference type="AlphaFoldDB" id="A0A2T1GK79"/>
<proteinExistence type="predicted"/>
<keyword evidence="2" id="KW-1185">Reference proteome</keyword>
<dbReference type="Proteomes" id="UP000238937">
    <property type="component" value="Unassembled WGS sequence"/>
</dbReference>
<sequence length="124" mass="14387">MSNVSMRNILWTLGRKKYKTYDDFIVAVTDYNNYICREPGLTNSWNPDEEISQQSILVVYEAGWKDEDATISLEIGEDDRALTMGRFLFSLNNTTYDFFKDADCCFFEGLELVNGNKYELWTGS</sequence>
<gene>
    <name evidence="1" type="ORF">C7B77_05555</name>
</gene>
<evidence type="ECO:0000313" key="2">
    <source>
        <dbReference type="Proteomes" id="UP000238937"/>
    </source>
</evidence>
<reference evidence="1 2" key="1">
    <citation type="submission" date="2018-03" db="EMBL/GenBank/DDBJ databases">
        <title>The ancient ancestry and fast evolution of plastids.</title>
        <authorList>
            <person name="Moore K.R."/>
            <person name="Magnabosco C."/>
            <person name="Momper L."/>
            <person name="Gold D.A."/>
            <person name="Bosak T."/>
            <person name="Fournier G.P."/>
        </authorList>
    </citation>
    <scope>NUCLEOTIDE SEQUENCE [LARGE SCALE GENOMIC DNA]</scope>
    <source>
        <strain evidence="1 2">CCALA 037</strain>
    </source>
</reference>
<protein>
    <submittedName>
        <fullName evidence="1">Uncharacterized protein</fullName>
    </submittedName>
</protein>
<accession>A0A2T1GK79</accession>
<comment type="caution">
    <text evidence="1">The sequence shown here is derived from an EMBL/GenBank/DDBJ whole genome shotgun (WGS) entry which is preliminary data.</text>
</comment>
<name>A0A2T1GK79_9CYAN</name>
<dbReference type="RefSeq" id="WP_106301208.1">
    <property type="nucleotide sequence ID" value="NZ_PVWO01000043.1"/>
</dbReference>
<organism evidence="1 2">
    <name type="scientific">Chamaesiphon polymorphus CCALA 037</name>
    <dbReference type="NCBI Taxonomy" id="2107692"/>
    <lineage>
        <taxon>Bacteria</taxon>
        <taxon>Bacillati</taxon>
        <taxon>Cyanobacteriota</taxon>
        <taxon>Cyanophyceae</taxon>
        <taxon>Gomontiellales</taxon>
        <taxon>Chamaesiphonaceae</taxon>
        <taxon>Chamaesiphon</taxon>
    </lineage>
</organism>